<keyword evidence="4 6" id="KW-1133">Transmembrane helix</keyword>
<feature type="transmembrane region" description="Helical" evidence="6">
    <location>
        <begin position="284"/>
        <end position="304"/>
    </location>
</feature>
<keyword evidence="5 6" id="KW-0472">Membrane</keyword>
<dbReference type="InterPro" id="IPR036259">
    <property type="entry name" value="MFS_trans_sf"/>
</dbReference>
<keyword evidence="3 6" id="KW-0812">Transmembrane</keyword>
<dbReference type="AlphaFoldDB" id="A0A8J2YNR0"/>
<evidence type="ECO:0000313" key="9">
    <source>
        <dbReference type="Proteomes" id="UP000628775"/>
    </source>
</evidence>
<proteinExistence type="predicted"/>
<feature type="transmembrane region" description="Helical" evidence="6">
    <location>
        <begin position="145"/>
        <end position="164"/>
    </location>
</feature>
<feature type="transmembrane region" description="Helical" evidence="6">
    <location>
        <begin position="255"/>
        <end position="277"/>
    </location>
</feature>
<keyword evidence="9" id="KW-1185">Reference proteome</keyword>
<protein>
    <submittedName>
        <fullName evidence="8">MFS transporter</fullName>
    </submittedName>
</protein>
<evidence type="ECO:0000259" key="7">
    <source>
        <dbReference type="PROSITE" id="PS50850"/>
    </source>
</evidence>
<comment type="caution">
    <text evidence="8">The sequence shown here is derived from an EMBL/GenBank/DDBJ whole genome shotgun (WGS) entry which is preliminary data.</text>
</comment>
<keyword evidence="2" id="KW-0813">Transport</keyword>
<organism evidence="8 9">
    <name type="scientific">Pullulanibacillus camelliae</name>
    <dbReference type="NCBI Taxonomy" id="1707096"/>
    <lineage>
        <taxon>Bacteria</taxon>
        <taxon>Bacillati</taxon>
        <taxon>Bacillota</taxon>
        <taxon>Bacilli</taxon>
        <taxon>Bacillales</taxon>
        <taxon>Sporolactobacillaceae</taxon>
        <taxon>Pullulanibacillus</taxon>
    </lineage>
</organism>
<dbReference type="InterPro" id="IPR010645">
    <property type="entry name" value="MFS_4"/>
</dbReference>
<evidence type="ECO:0000256" key="6">
    <source>
        <dbReference type="SAM" id="Phobius"/>
    </source>
</evidence>
<reference evidence="8" key="1">
    <citation type="journal article" date="2014" name="Int. J. Syst. Evol. Microbiol.">
        <title>Complete genome sequence of Corynebacterium casei LMG S-19264T (=DSM 44701T), isolated from a smear-ripened cheese.</title>
        <authorList>
            <consortium name="US DOE Joint Genome Institute (JGI-PGF)"/>
            <person name="Walter F."/>
            <person name="Albersmeier A."/>
            <person name="Kalinowski J."/>
            <person name="Ruckert C."/>
        </authorList>
    </citation>
    <scope>NUCLEOTIDE SEQUENCE</scope>
    <source>
        <strain evidence="8">CGMCC 1.15371</strain>
    </source>
</reference>
<feature type="transmembrane region" description="Helical" evidence="6">
    <location>
        <begin position="120"/>
        <end position="138"/>
    </location>
</feature>
<dbReference type="EMBL" id="BMIR01000034">
    <property type="protein sequence ID" value="GGE56204.1"/>
    <property type="molecule type" value="Genomic_DNA"/>
</dbReference>
<feature type="transmembrane region" description="Helical" evidence="6">
    <location>
        <begin position="92"/>
        <end position="114"/>
    </location>
</feature>
<accession>A0A8J2YNR0</accession>
<evidence type="ECO:0000256" key="4">
    <source>
        <dbReference type="ARBA" id="ARBA00022989"/>
    </source>
</evidence>
<dbReference type="GO" id="GO:0022857">
    <property type="term" value="F:transmembrane transporter activity"/>
    <property type="evidence" value="ECO:0007669"/>
    <property type="project" value="InterPro"/>
</dbReference>
<feature type="transmembrane region" description="Helical" evidence="6">
    <location>
        <begin position="310"/>
        <end position="331"/>
    </location>
</feature>
<feature type="transmembrane region" description="Helical" evidence="6">
    <location>
        <begin position="343"/>
        <end position="366"/>
    </location>
</feature>
<evidence type="ECO:0000313" key="8">
    <source>
        <dbReference type="EMBL" id="GGE56204.1"/>
    </source>
</evidence>
<feature type="transmembrane region" description="Helical" evidence="6">
    <location>
        <begin position="16"/>
        <end position="38"/>
    </location>
</feature>
<dbReference type="RefSeq" id="WP_188698888.1">
    <property type="nucleotide sequence ID" value="NZ_BMIR01000034.1"/>
</dbReference>
<feature type="transmembrane region" description="Helical" evidence="6">
    <location>
        <begin position="220"/>
        <end position="243"/>
    </location>
</feature>
<dbReference type="Gene3D" id="1.20.1250.20">
    <property type="entry name" value="MFS general substrate transporter like domains"/>
    <property type="match status" value="1"/>
</dbReference>
<dbReference type="Proteomes" id="UP000628775">
    <property type="component" value="Unassembled WGS sequence"/>
</dbReference>
<gene>
    <name evidence="8" type="ORF">GCM10011391_38990</name>
</gene>
<feature type="transmembrane region" description="Helical" evidence="6">
    <location>
        <begin position="58"/>
        <end position="80"/>
    </location>
</feature>
<sequence length="406" mass="43530">MSFEKGKNLSTAEIEVWFQVIAGLFALFIAMGVGRFAYTPILPLMQSSTHFSNAIAGYLASSNYIGYLIGAFAAGSIPFIHRHKLQSFRWSLLVCVATTGFMGLGHTVGLWYVLRFLSGLSSGLVFVLISSIVLDILVKKNQLKLSGVLYAGVGLGISITGVIIPLLNHPFGWRGTWLGLMVLTILLGVPTMLWLRKDQAEISPQLPSKAKSVNEKRSPFFLWLVIAYGCEGIGYIITGTFIVEIAHHTPMLNGLATYCWVLVGLAAIPSTVLWTFASDKWGRITVLIIAYLLQAFGVILPVIAPNALGIFIGAILFGGTFVGITTMVNNLGKALNPHNSSKVIGILTGVYSVGQIIGATGAGLLANKLGGFTLPILLAGALLIIGVASLLVGIFISRTKRMNRSY</sequence>
<feature type="transmembrane region" description="Helical" evidence="6">
    <location>
        <begin position="372"/>
        <end position="396"/>
    </location>
</feature>
<dbReference type="PROSITE" id="PS50850">
    <property type="entry name" value="MFS"/>
    <property type="match status" value="1"/>
</dbReference>
<evidence type="ECO:0000256" key="5">
    <source>
        <dbReference type="ARBA" id="ARBA00023136"/>
    </source>
</evidence>
<evidence type="ECO:0000256" key="2">
    <source>
        <dbReference type="ARBA" id="ARBA00022448"/>
    </source>
</evidence>
<reference evidence="8" key="2">
    <citation type="submission" date="2020-09" db="EMBL/GenBank/DDBJ databases">
        <authorList>
            <person name="Sun Q."/>
            <person name="Zhou Y."/>
        </authorList>
    </citation>
    <scope>NUCLEOTIDE SEQUENCE</scope>
    <source>
        <strain evidence="8">CGMCC 1.15371</strain>
    </source>
</reference>
<dbReference type="InterPro" id="IPR020846">
    <property type="entry name" value="MFS_dom"/>
</dbReference>
<feature type="transmembrane region" description="Helical" evidence="6">
    <location>
        <begin position="176"/>
        <end position="195"/>
    </location>
</feature>
<dbReference type="PANTHER" id="PTHR23537">
    <property type="match status" value="1"/>
</dbReference>
<comment type="subcellular location">
    <subcellularLocation>
        <location evidence="1">Cell membrane</location>
        <topology evidence="1">Multi-pass membrane protein</topology>
    </subcellularLocation>
</comment>
<feature type="domain" description="Major facilitator superfamily (MFS) profile" evidence="7">
    <location>
        <begin position="16"/>
        <end position="398"/>
    </location>
</feature>
<dbReference type="Pfam" id="PF06779">
    <property type="entry name" value="MFS_4"/>
    <property type="match status" value="1"/>
</dbReference>
<dbReference type="GO" id="GO:0005886">
    <property type="term" value="C:plasma membrane"/>
    <property type="evidence" value="ECO:0007669"/>
    <property type="project" value="UniProtKB-SubCell"/>
</dbReference>
<name>A0A8J2YNR0_9BACL</name>
<dbReference type="SUPFAM" id="SSF103473">
    <property type="entry name" value="MFS general substrate transporter"/>
    <property type="match status" value="1"/>
</dbReference>
<dbReference type="CDD" id="cd06180">
    <property type="entry name" value="MFS_YjiJ"/>
    <property type="match status" value="1"/>
</dbReference>
<evidence type="ECO:0000256" key="3">
    <source>
        <dbReference type="ARBA" id="ARBA00022692"/>
    </source>
</evidence>
<evidence type="ECO:0000256" key="1">
    <source>
        <dbReference type="ARBA" id="ARBA00004651"/>
    </source>
</evidence>
<dbReference type="PANTHER" id="PTHR23537:SF1">
    <property type="entry name" value="SUGAR TRANSPORTER"/>
    <property type="match status" value="1"/>
</dbReference>